<dbReference type="PROSITE" id="PS50991">
    <property type="entry name" value="PYR_CT"/>
    <property type="match status" value="1"/>
</dbReference>
<dbReference type="EC" id="4.1.3.4" evidence="3"/>
<name>A0A2S2Q9R4_9HEMI</name>
<dbReference type="Gene3D" id="3.20.20.70">
    <property type="entry name" value="Aldolase class I"/>
    <property type="match status" value="1"/>
</dbReference>
<protein>
    <recommendedName>
        <fullName evidence="3">hydroxymethylglutaryl-CoA lyase</fullName>
        <ecNumber evidence="3">4.1.3.4</ecNumber>
    </recommendedName>
</protein>
<dbReference type="RefSeq" id="XP_025408894.1">
    <property type="nucleotide sequence ID" value="XM_025553109.1"/>
</dbReference>
<keyword evidence="5 8" id="KW-0456">Lyase</keyword>
<keyword evidence="9" id="KW-1185">Reference proteome</keyword>
<organism evidence="8">
    <name type="scientific">Sipha flava</name>
    <name type="common">yellow sugarcane aphid</name>
    <dbReference type="NCBI Taxonomy" id="143950"/>
    <lineage>
        <taxon>Eukaryota</taxon>
        <taxon>Metazoa</taxon>
        <taxon>Ecdysozoa</taxon>
        <taxon>Arthropoda</taxon>
        <taxon>Hexapoda</taxon>
        <taxon>Insecta</taxon>
        <taxon>Pterygota</taxon>
        <taxon>Neoptera</taxon>
        <taxon>Paraneoptera</taxon>
        <taxon>Hemiptera</taxon>
        <taxon>Sternorrhyncha</taxon>
        <taxon>Aphidomorpha</taxon>
        <taxon>Aphidoidea</taxon>
        <taxon>Aphididae</taxon>
        <taxon>Sipha</taxon>
    </lineage>
</organism>
<gene>
    <name evidence="8" type="primary">HMGCL_0</name>
    <name evidence="10" type="synonym">LOC112682495</name>
    <name evidence="8" type="ORF">g.78064</name>
</gene>
<evidence type="ECO:0000256" key="1">
    <source>
        <dbReference type="ARBA" id="ARBA00005143"/>
    </source>
</evidence>
<dbReference type="InterPro" id="IPR043594">
    <property type="entry name" value="HMGL"/>
</dbReference>
<dbReference type="InterPro" id="IPR000891">
    <property type="entry name" value="PYR_CT"/>
</dbReference>
<dbReference type="EMBL" id="GGMS01005087">
    <property type="protein sequence ID" value="MBY74290.1"/>
    <property type="molecule type" value="Transcribed_RNA"/>
</dbReference>
<dbReference type="PROSITE" id="PS01062">
    <property type="entry name" value="HMG_COA_LYASE"/>
    <property type="match status" value="1"/>
</dbReference>
<dbReference type="NCBIfam" id="NF004283">
    <property type="entry name" value="PRK05692.1"/>
    <property type="match status" value="1"/>
</dbReference>
<proteinExistence type="inferred from homology"/>
<dbReference type="FunFam" id="3.20.20.70:FF:000201">
    <property type="entry name" value="Hydroxymethylglutaryl-CoA lyase"/>
    <property type="match status" value="1"/>
</dbReference>
<dbReference type="PANTHER" id="PTHR42738">
    <property type="entry name" value="HYDROXYMETHYLGLUTARYL-COA LYASE"/>
    <property type="match status" value="1"/>
</dbReference>
<accession>A0A2S2Q9R4</accession>
<dbReference type="GO" id="GO:0006552">
    <property type="term" value="P:L-leucine catabolic process"/>
    <property type="evidence" value="ECO:0007669"/>
    <property type="project" value="TreeGrafter"/>
</dbReference>
<feature type="domain" description="Pyruvate carboxyltransferase" evidence="7">
    <location>
        <begin position="39"/>
        <end position="306"/>
    </location>
</feature>
<evidence type="ECO:0000313" key="9">
    <source>
        <dbReference type="Proteomes" id="UP000694846"/>
    </source>
</evidence>
<comment type="similarity">
    <text evidence="2">Belongs to the HMG-CoA lyase family.</text>
</comment>
<dbReference type="SUPFAM" id="SSF51569">
    <property type="entry name" value="Aldolase"/>
    <property type="match status" value="1"/>
</dbReference>
<dbReference type="GO" id="GO:0004419">
    <property type="term" value="F:hydroxymethylglutaryl-CoA lyase activity"/>
    <property type="evidence" value="ECO:0007669"/>
    <property type="project" value="UniProtKB-EC"/>
</dbReference>
<dbReference type="PANTHER" id="PTHR42738:SF7">
    <property type="entry name" value="HYDROXYMETHYLGLUTARYL-COA LYASE"/>
    <property type="match status" value="1"/>
</dbReference>
<dbReference type="GO" id="GO:0046951">
    <property type="term" value="P:ketone body biosynthetic process"/>
    <property type="evidence" value="ECO:0007669"/>
    <property type="project" value="TreeGrafter"/>
</dbReference>
<evidence type="ECO:0000256" key="3">
    <source>
        <dbReference type="ARBA" id="ARBA00012910"/>
    </source>
</evidence>
<evidence type="ECO:0000256" key="6">
    <source>
        <dbReference type="ARBA" id="ARBA00049877"/>
    </source>
</evidence>
<dbReference type="InterPro" id="IPR000138">
    <property type="entry name" value="HMG_CoA_lyase_AS"/>
</dbReference>
<dbReference type="AlphaFoldDB" id="A0A2S2Q9R4"/>
<evidence type="ECO:0000256" key="4">
    <source>
        <dbReference type="ARBA" id="ARBA00022723"/>
    </source>
</evidence>
<dbReference type="InterPro" id="IPR013785">
    <property type="entry name" value="Aldolase_TIM"/>
</dbReference>
<keyword evidence="4" id="KW-0479">Metal-binding</keyword>
<evidence type="ECO:0000313" key="8">
    <source>
        <dbReference type="EMBL" id="MBY74290.1"/>
    </source>
</evidence>
<dbReference type="Proteomes" id="UP000694846">
    <property type="component" value="Unplaced"/>
</dbReference>
<sequence>MTMHFVNDVTKFICSSLKTETSRLRNYTTQSAFKYPTKVRIVEVGPRDGLQNEPKTIPTDVKVEFINRLSATGLRNVEVTSFVSPKWVPQMADHSDVYSKINKVSGVSYPVLVPNMKGLLTAMQHDVKEIAVFGSASEGFSQKNIGCSVAESLERFEDVVATALDHGIKVRGYISCVCGCPYDGAVSPKDVAKMSLALYNMGCYEISLGDTIGIGTPGSIRAMLQDVMEMIPAENLALHCHDTYGQALSNILTAMEMGISVFDSSVAGLGGCPYARGASGNVATEDLVYMLQGMGIETDVDMEKLLGAGRYICNELGKSTESKVARALSGKEKPMQFLQSYRNQSAALKN</sequence>
<reference evidence="10" key="2">
    <citation type="submission" date="2025-04" db="UniProtKB">
        <authorList>
            <consortium name="RefSeq"/>
        </authorList>
    </citation>
    <scope>IDENTIFICATION</scope>
    <source>
        <tissue evidence="10">Whole body</tissue>
    </source>
</reference>
<evidence type="ECO:0000259" key="7">
    <source>
        <dbReference type="PROSITE" id="PS50991"/>
    </source>
</evidence>
<comment type="catalytic activity">
    <reaction evidence="6">
        <text>(3S)-3-hydroxy-3-methylglutaryl-CoA = acetoacetate + acetyl-CoA</text>
        <dbReference type="Rhea" id="RHEA:24404"/>
        <dbReference type="ChEBI" id="CHEBI:13705"/>
        <dbReference type="ChEBI" id="CHEBI:43074"/>
        <dbReference type="ChEBI" id="CHEBI:57288"/>
        <dbReference type="EC" id="4.1.3.4"/>
    </reaction>
</comment>
<evidence type="ECO:0000256" key="2">
    <source>
        <dbReference type="ARBA" id="ARBA00009405"/>
    </source>
</evidence>
<dbReference type="Pfam" id="PF00682">
    <property type="entry name" value="HMGL-like"/>
    <property type="match status" value="1"/>
</dbReference>
<dbReference type="GO" id="GO:0046872">
    <property type="term" value="F:metal ion binding"/>
    <property type="evidence" value="ECO:0007669"/>
    <property type="project" value="UniProtKB-KW"/>
</dbReference>
<reference evidence="8" key="1">
    <citation type="submission" date="2018-04" db="EMBL/GenBank/DDBJ databases">
        <title>Transcriptome assembly of Sipha flava.</title>
        <authorList>
            <person name="Scully E.D."/>
            <person name="Geib S.M."/>
            <person name="Palmer N.A."/>
            <person name="Koch K."/>
            <person name="Bradshaw J."/>
            <person name="Heng-Moss T."/>
            <person name="Sarath G."/>
        </authorList>
    </citation>
    <scope>NUCLEOTIDE SEQUENCE</scope>
</reference>
<dbReference type="OrthoDB" id="1905920at2759"/>
<dbReference type="CDD" id="cd07938">
    <property type="entry name" value="DRE_TIM_HMGL"/>
    <property type="match status" value="1"/>
</dbReference>
<dbReference type="UniPathway" id="UPA00896">
    <property type="reaction ID" value="UER00863"/>
</dbReference>
<evidence type="ECO:0000313" key="10">
    <source>
        <dbReference type="RefSeq" id="XP_025408894.1"/>
    </source>
</evidence>
<comment type="pathway">
    <text evidence="1">Metabolic intermediate metabolism; (S)-3-hydroxy-3-methylglutaryl-CoA degradation; acetoacetate from (S)-3-hydroxy-3-methylglutaryl-CoA: step 1/1.</text>
</comment>
<evidence type="ECO:0000256" key="5">
    <source>
        <dbReference type="ARBA" id="ARBA00023239"/>
    </source>
</evidence>